<proteinExistence type="predicted"/>
<keyword evidence="1" id="KW-0614">Plasmid</keyword>
<gene>
    <name evidence="1" type="ORF">AM571_PC01238</name>
</gene>
<protein>
    <submittedName>
        <fullName evidence="1">Uncharacterized protein</fullName>
    </submittedName>
</protein>
<dbReference type="EMBL" id="CP017244">
    <property type="protein sequence ID" value="APO78971.1"/>
    <property type="molecule type" value="Genomic_DNA"/>
</dbReference>
<evidence type="ECO:0000313" key="2">
    <source>
        <dbReference type="Proteomes" id="UP000185109"/>
    </source>
</evidence>
<name>A0A1L5PFK9_RHIET</name>
<dbReference type="AlphaFoldDB" id="A0A1L5PFK9"/>
<dbReference type="Proteomes" id="UP000185109">
    <property type="component" value="Plasmid pRsp8C3c"/>
</dbReference>
<evidence type="ECO:0000313" key="1">
    <source>
        <dbReference type="EMBL" id="APO78971.1"/>
    </source>
</evidence>
<organism evidence="1 2">
    <name type="scientific">Rhizobium etli 8C-3</name>
    <dbReference type="NCBI Taxonomy" id="538025"/>
    <lineage>
        <taxon>Bacteria</taxon>
        <taxon>Pseudomonadati</taxon>
        <taxon>Pseudomonadota</taxon>
        <taxon>Alphaproteobacteria</taxon>
        <taxon>Hyphomicrobiales</taxon>
        <taxon>Rhizobiaceae</taxon>
        <taxon>Rhizobium/Agrobacterium group</taxon>
        <taxon>Rhizobium</taxon>
    </lineage>
</organism>
<reference evidence="1 2" key="1">
    <citation type="submission" date="2016-09" db="EMBL/GenBank/DDBJ databases">
        <title>The complete genome sequences of Rhizobium gallicum, symbiovars gallicum and phaseoli, symbionts associated to common bean (Phaseolus vulgaris).</title>
        <authorList>
            <person name="Bustos P."/>
            <person name="Santamaria R.I."/>
            <person name="Perez-Carrascal O.M."/>
            <person name="Juarez S."/>
            <person name="Lozano L."/>
            <person name="Martinez-Flores I."/>
            <person name="Martinez-Romero E."/>
            <person name="Cevallos M."/>
            <person name="Romero D."/>
            <person name="Davila G."/>
            <person name="Gonzalez V."/>
        </authorList>
    </citation>
    <scope>NUCLEOTIDE SEQUENCE [LARGE SCALE GENOMIC DNA]</scope>
    <source>
        <strain evidence="1 2">8C-3</strain>
        <plasmid evidence="2">Plasmid prsp8c3c</plasmid>
    </source>
</reference>
<sequence>MSFGLREIGSGDRKGQVRWSTSFGPMRGLSVQVALFIREPFRQRSLQRDAERSRTRIGDCVDPVRTKSGTRRHAIATLRALRPTASPRHHECLKRLNIAMPDRGQWDALRSCLAAAVEAAAPTPWEA</sequence>
<accession>A0A1L5PFK9</accession>
<geneLocation type="plasmid" evidence="2">
    <name>prsp8c3c</name>
</geneLocation>